<organism evidence="1 2">
    <name type="scientific">Methanococcoides burtonii (strain DSM 6242 / NBRC 107633 / OCM 468 / ACE-M)</name>
    <dbReference type="NCBI Taxonomy" id="259564"/>
    <lineage>
        <taxon>Archaea</taxon>
        <taxon>Methanobacteriati</taxon>
        <taxon>Methanobacteriota</taxon>
        <taxon>Stenosarchaea group</taxon>
        <taxon>Methanomicrobia</taxon>
        <taxon>Methanosarcinales</taxon>
        <taxon>Methanosarcinaceae</taxon>
        <taxon>Methanococcoides</taxon>
    </lineage>
</organism>
<dbReference type="OrthoDB" id="141376at2157"/>
<reference evidence="2" key="1">
    <citation type="journal article" date="2009" name="ISME J.">
        <title>The genome sequence of the psychrophilic archaeon, Methanococcoides burtonii: the role of genome evolution in cold adaptation.</title>
        <authorList>
            <person name="Allen M.A."/>
            <person name="Lauro F.M."/>
            <person name="Williams T.J."/>
            <person name="Burg D."/>
            <person name="Siddiqui K.S."/>
            <person name="De Francisci D."/>
            <person name="Chong K.W."/>
            <person name="Pilak O."/>
            <person name="Chew H.H."/>
            <person name="De Maere M.Z."/>
            <person name="Ting L."/>
            <person name="Katrib M."/>
            <person name="Ng C."/>
            <person name="Sowers K.R."/>
            <person name="Galperin M.Y."/>
            <person name="Anderson I.J."/>
            <person name="Ivanova N."/>
            <person name="Dalin E."/>
            <person name="Martinez M."/>
            <person name="Lapidus A."/>
            <person name="Hauser L."/>
            <person name="Land M."/>
            <person name="Thomas T."/>
            <person name="Cavicchioli R."/>
        </authorList>
    </citation>
    <scope>NUCLEOTIDE SEQUENCE [LARGE SCALE GENOMIC DNA]</scope>
    <source>
        <strain evidence="2">DSM 6242 / NBRC 107633 / OCM 468 / ACE-M</strain>
    </source>
</reference>
<dbReference type="AlphaFoldDB" id="Q12V14"/>
<keyword evidence="2" id="KW-1185">Reference proteome</keyword>
<name>Q12V14_METBU</name>
<evidence type="ECO:0000313" key="2">
    <source>
        <dbReference type="Proteomes" id="UP000001979"/>
    </source>
</evidence>
<dbReference type="CDD" id="cd21112">
    <property type="entry name" value="alphaLP-like"/>
    <property type="match status" value="1"/>
</dbReference>
<proteinExistence type="predicted"/>
<accession>Q12V14</accession>
<dbReference type="Gene3D" id="2.40.10.10">
    <property type="entry name" value="Trypsin-like serine proteases"/>
    <property type="match status" value="2"/>
</dbReference>
<dbReference type="RefSeq" id="WP_011499855.1">
    <property type="nucleotide sequence ID" value="NC_007955.1"/>
</dbReference>
<evidence type="ECO:0000313" key="1">
    <source>
        <dbReference type="EMBL" id="ABE52712.1"/>
    </source>
</evidence>
<dbReference type="SUPFAM" id="SSF50494">
    <property type="entry name" value="Trypsin-like serine proteases"/>
    <property type="match status" value="1"/>
</dbReference>
<dbReference type="KEGG" id="mbu:Mbur_1828"/>
<protein>
    <submittedName>
        <fullName evidence="1">Uncharacterized protein</fullName>
    </submittedName>
</protein>
<dbReference type="Proteomes" id="UP000001979">
    <property type="component" value="Chromosome"/>
</dbReference>
<dbReference type="EMBL" id="CP000300">
    <property type="protein sequence ID" value="ABE52712.1"/>
    <property type="molecule type" value="Genomic_DNA"/>
</dbReference>
<dbReference type="HOGENOM" id="CLU_064439_0_0_2"/>
<dbReference type="GeneID" id="25393178"/>
<dbReference type="InterPro" id="IPR009003">
    <property type="entry name" value="Peptidase_S1_PA"/>
</dbReference>
<sequence>MKNMLKISLSIMIISIMITGFAWAGSSDSSQNESFEEEYYFPEYGSVTFDSLKEDSNVIESRGTVPEITEDKAKVEWLDTIKESINDSENELHPYMKEHGGPLTGFGVNYGGYLFVEFDEEVKDIDKSTIDKFYNIIDANAKKAELSDVPVVFRKGEKVYLDSRTSVWNNLIGGIQIVRLSGTASTLSFAAEDSSGTKGFVMSGHAAYNAGGVGASIYQPTTARKVGEVDYYTCHFADAAWVEASNVEDDIYYGDINDVRDVRSYYDPSLGSQVYMSGITSGLTSGNVKETYINKNSATFGTLYDQFVADYPCAGGDSGAPVFTMYGDQVIIRGVHWGHNTTNSFFSPISGVELDLDVTPLKA</sequence>
<dbReference type="InterPro" id="IPR043504">
    <property type="entry name" value="Peptidase_S1_PA_chymotrypsin"/>
</dbReference>
<gene>
    <name evidence="1" type="ordered locus">Mbur_1828</name>
</gene>